<evidence type="ECO:0000313" key="1">
    <source>
        <dbReference type="EMBL" id="GAI30950.1"/>
    </source>
</evidence>
<organism evidence="1">
    <name type="scientific">marine sediment metagenome</name>
    <dbReference type="NCBI Taxonomy" id="412755"/>
    <lineage>
        <taxon>unclassified sequences</taxon>
        <taxon>metagenomes</taxon>
        <taxon>ecological metagenomes</taxon>
    </lineage>
</organism>
<feature type="non-terminal residue" evidence="1">
    <location>
        <position position="1"/>
    </location>
</feature>
<dbReference type="EMBL" id="BARV01014299">
    <property type="protein sequence ID" value="GAI30950.1"/>
    <property type="molecule type" value="Genomic_DNA"/>
</dbReference>
<dbReference type="AlphaFoldDB" id="X1NW13"/>
<protein>
    <submittedName>
        <fullName evidence="1">Uncharacterized protein</fullName>
    </submittedName>
</protein>
<name>X1NW13_9ZZZZ</name>
<proteinExistence type="predicted"/>
<comment type="caution">
    <text evidence="1">The sequence shown here is derived from an EMBL/GenBank/DDBJ whole genome shotgun (WGS) entry which is preliminary data.</text>
</comment>
<gene>
    <name evidence="1" type="ORF">S06H3_25089</name>
</gene>
<dbReference type="Gene3D" id="1.10.8.1210">
    <property type="match status" value="1"/>
</dbReference>
<sequence length="68" mass="7756">QLAIFKLKLGAPGMSTKTINPFEMVVSQIDVVCDRLNVEDVYRLRLEKCERELTVNFPVKMDDGTVKL</sequence>
<reference evidence="1" key="1">
    <citation type="journal article" date="2014" name="Front. Microbiol.">
        <title>High frequency of phylogenetically diverse reductive dehalogenase-homologous genes in deep subseafloor sedimentary metagenomes.</title>
        <authorList>
            <person name="Kawai M."/>
            <person name="Futagami T."/>
            <person name="Toyoda A."/>
            <person name="Takaki Y."/>
            <person name="Nishi S."/>
            <person name="Hori S."/>
            <person name="Arai W."/>
            <person name="Tsubouchi T."/>
            <person name="Morono Y."/>
            <person name="Uchiyama I."/>
            <person name="Ito T."/>
            <person name="Fujiyama A."/>
            <person name="Inagaki F."/>
            <person name="Takami H."/>
        </authorList>
    </citation>
    <scope>NUCLEOTIDE SEQUENCE</scope>
    <source>
        <strain evidence="1">Expedition CK06-06</strain>
    </source>
</reference>
<feature type="non-terminal residue" evidence="1">
    <location>
        <position position="68"/>
    </location>
</feature>
<accession>X1NW13</accession>